<dbReference type="SMART" id="SM00577">
    <property type="entry name" value="CPDc"/>
    <property type="match status" value="1"/>
</dbReference>
<gene>
    <name evidence="4" type="ORF">QBC37DRAFT_418034</name>
</gene>
<dbReference type="Gene3D" id="3.40.50.1000">
    <property type="entry name" value="HAD superfamily/HAD-like"/>
    <property type="match status" value="1"/>
</dbReference>
<feature type="domain" description="FCP1 homology" evidence="3">
    <location>
        <begin position="350"/>
        <end position="515"/>
    </location>
</feature>
<keyword evidence="1" id="KW-0811">Translocation</keyword>
<evidence type="ECO:0000256" key="2">
    <source>
        <dbReference type="SAM" id="MobiDB-lite"/>
    </source>
</evidence>
<reference evidence="4" key="1">
    <citation type="journal article" date="2023" name="Mol. Phylogenet. Evol.">
        <title>Genome-scale phylogeny and comparative genomics of the fungal order Sordariales.</title>
        <authorList>
            <person name="Hensen N."/>
            <person name="Bonometti L."/>
            <person name="Westerberg I."/>
            <person name="Brannstrom I.O."/>
            <person name="Guillou S."/>
            <person name="Cros-Aarteil S."/>
            <person name="Calhoun S."/>
            <person name="Haridas S."/>
            <person name="Kuo A."/>
            <person name="Mondo S."/>
            <person name="Pangilinan J."/>
            <person name="Riley R."/>
            <person name="LaButti K."/>
            <person name="Andreopoulos B."/>
            <person name="Lipzen A."/>
            <person name="Chen C."/>
            <person name="Yan M."/>
            <person name="Daum C."/>
            <person name="Ng V."/>
            <person name="Clum A."/>
            <person name="Steindorff A."/>
            <person name="Ohm R.A."/>
            <person name="Martin F."/>
            <person name="Silar P."/>
            <person name="Natvig D.O."/>
            <person name="Lalanne C."/>
            <person name="Gautier V."/>
            <person name="Ament-Velasquez S.L."/>
            <person name="Kruys A."/>
            <person name="Hutchinson M.I."/>
            <person name="Powell A.J."/>
            <person name="Barry K."/>
            <person name="Miller A.N."/>
            <person name="Grigoriev I.V."/>
            <person name="Debuchy R."/>
            <person name="Gladieux P."/>
            <person name="Hiltunen Thoren M."/>
            <person name="Johannesson H."/>
        </authorList>
    </citation>
    <scope>NUCLEOTIDE SEQUENCE</scope>
    <source>
        <strain evidence="4">PSN293</strain>
    </source>
</reference>
<name>A0AAN7B9L7_9PEZI</name>
<dbReference type="Proteomes" id="UP001301769">
    <property type="component" value="Unassembled WGS sequence"/>
</dbReference>
<organism evidence="4 5">
    <name type="scientific">Rhypophila decipiens</name>
    <dbReference type="NCBI Taxonomy" id="261697"/>
    <lineage>
        <taxon>Eukaryota</taxon>
        <taxon>Fungi</taxon>
        <taxon>Dikarya</taxon>
        <taxon>Ascomycota</taxon>
        <taxon>Pezizomycotina</taxon>
        <taxon>Sordariomycetes</taxon>
        <taxon>Sordariomycetidae</taxon>
        <taxon>Sordariales</taxon>
        <taxon>Naviculisporaceae</taxon>
        <taxon>Rhypophila</taxon>
    </lineage>
</organism>
<dbReference type="InterPro" id="IPR023214">
    <property type="entry name" value="HAD_sf"/>
</dbReference>
<comment type="subcellular location">
    <subcellularLocation>
        <location evidence="1">Mitochondrion inner membrane</location>
        <topology evidence="1">Single-pass membrane protein</topology>
    </subcellularLocation>
</comment>
<feature type="compositionally biased region" description="Basic and acidic residues" evidence="2">
    <location>
        <begin position="303"/>
        <end position="320"/>
    </location>
</feature>
<evidence type="ECO:0000313" key="5">
    <source>
        <dbReference type="Proteomes" id="UP001301769"/>
    </source>
</evidence>
<feature type="region of interest" description="Disordered" evidence="2">
    <location>
        <begin position="53"/>
        <end position="352"/>
    </location>
</feature>
<dbReference type="GO" id="GO:0015031">
    <property type="term" value="P:protein transport"/>
    <property type="evidence" value="ECO:0007669"/>
    <property type="project" value="UniProtKB-KW"/>
</dbReference>
<dbReference type="PANTHER" id="PTHR12210">
    <property type="entry name" value="DULLARD PROTEIN PHOSPHATASE"/>
    <property type="match status" value="1"/>
</dbReference>
<dbReference type="EMBL" id="MU858074">
    <property type="protein sequence ID" value="KAK4215903.1"/>
    <property type="molecule type" value="Genomic_DNA"/>
</dbReference>
<dbReference type="InterPro" id="IPR050365">
    <property type="entry name" value="TIM50"/>
</dbReference>
<comment type="similarity">
    <text evidence="1">Belongs to the TIM50 family.</text>
</comment>
<protein>
    <recommendedName>
        <fullName evidence="1">Mitochondrial import inner membrane translocase subunit TIM50</fullName>
    </recommendedName>
</protein>
<feature type="compositionally biased region" description="Polar residues" evidence="2">
    <location>
        <begin position="249"/>
        <end position="267"/>
    </location>
</feature>
<comment type="caution">
    <text evidence="4">The sequence shown here is derived from an EMBL/GenBank/DDBJ whole genome shotgun (WGS) entry which is preliminary data.</text>
</comment>
<keyword evidence="1" id="KW-0653">Protein transport</keyword>
<keyword evidence="1" id="KW-0496">Mitochondrion</keyword>
<evidence type="ECO:0000259" key="3">
    <source>
        <dbReference type="PROSITE" id="PS50969"/>
    </source>
</evidence>
<feature type="compositionally biased region" description="Polar residues" evidence="2">
    <location>
        <begin position="171"/>
        <end position="185"/>
    </location>
</feature>
<feature type="compositionally biased region" description="Pro residues" evidence="2">
    <location>
        <begin position="144"/>
        <end position="153"/>
    </location>
</feature>
<feature type="compositionally biased region" description="Low complexity" evidence="2">
    <location>
        <begin position="118"/>
        <end position="133"/>
    </location>
</feature>
<dbReference type="AlphaFoldDB" id="A0AAN7B9L7"/>
<dbReference type="InterPro" id="IPR036412">
    <property type="entry name" value="HAD-like_sf"/>
</dbReference>
<dbReference type="SUPFAM" id="SSF56784">
    <property type="entry name" value="HAD-like"/>
    <property type="match status" value="1"/>
</dbReference>
<feature type="compositionally biased region" description="Basic and acidic residues" evidence="2">
    <location>
        <begin position="562"/>
        <end position="572"/>
    </location>
</feature>
<keyword evidence="1" id="KW-0813">Transport</keyword>
<comment type="subunit">
    <text evidence="1">Component of the TIM23 complex.</text>
</comment>
<reference evidence="4" key="2">
    <citation type="submission" date="2023-05" db="EMBL/GenBank/DDBJ databases">
        <authorList>
            <consortium name="Lawrence Berkeley National Laboratory"/>
            <person name="Steindorff A."/>
            <person name="Hensen N."/>
            <person name="Bonometti L."/>
            <person name="Westerberg I."/>
            <person name="Brannstrom I.O."/>
            <person name="Guillou S."/>
            <person name="Cros-Aarteil S."/>
            <person name="Calhoun S."/>
            <person name="Haridas S."/>
            <person name="Kuo A."/>
            <person name="Mondo S."/>
            <person name="Pangilinan J."/>
            <person name="Riley R."/>
            <person name="Labutti K."/>
            <person name="Andreopoulos B."/>
            <person name="Lipzen A."/>
            <person name="Chen C."/>
            <person name="Yanf M."/>
            <person name="Daum C."/>
            <person name="Ng V."/>
            <person name="Clum A."/>
            <person name="Ohm R."/>
            <person name="Martin F."/>
            <person name="Silar P."/>
            <person name="Natvig D."/>
            <person name="Lalanne C."/>
            <person name="Gautier V."/>
            <person name="Ament-Velasquez S.L."/>
            <person name="Kruys A."/>
            <person name="Hutchinson M.I."/>
            <person name="Powell A.J."/>
            <person name="Barry K."/>
            <person name="Miller A.N."/>
            <person name="Grigoriev I.V."/>
            <person name="Debuchy R."/>
            <person name="Gladieux P."/>
            <person name="Thoren M.H."/>
            <person name="Johannesson H."/>
        </authorList>
    </citation>
    <scope>NUCLEOTIDE SEQUENCE</scope>
    <source>
        <strain evidence="4">PSN293</strain>
    </source>
</reference>
<keyword evidence="1" id="KW-0809">Transit peptide</keyword>
<feature type="compositionally biased region" description="Polar residues" evidence="2">
    <location>
        <begin position="576"/>
        <end position="585"/>
    </location>
</feature>
<evidence type="ECO:0000256" key="1">
    <source>
        <dbReference type="RuleBase" id="RU365079"/>
    </source>
</evidence>
<accession>A0AAN7B9L7</accession>
<evidence type="ECO:0000313" key="4">
    <source>
        <dbReference type="EMBL" id="KAK4215903.1"/>
    </source>
</evidence>
<sequence length="585" mass="65596">MTPCSFYRSLLQLQFPALNLRGRVASSDTIKLELVRLTQTSTVTKTCRFSVDQMAKKRKDNKEKGIKRKRPKQEKPYFGGRFAQSRARRAEGAMDERNDDGPRRDQSRGNLASELWNQQQRQYHQQQPAYQAPSWPQASSFGAPAPPIPPPQHWPQASYSAPGPPLPHNFDPQSASFSPSWNNSGWAPLHSHPIPPHPPPPSGGFPHWGPSTGFLPQGHNYPATTTTMNNNMPHFHDPRGGSHYPNDKPFSSGSESRRNYSTRPQSSRGGGSGFPRDPNEIILTDTDQSQAPIHQKPKRPKKNKEQEKTNHPKPHSKDGSKLAPSAASGGVPDPTPEYLAQASSPPTSLPTPRPILVVIDLNGTLVFRRDPKRRPHICTLRPHAEAFLSYCFAHHKVAIWSSAQPKNVEIMVKSLLPKQEQRDQLIVNWGRDNFGLTEEDSRRRIQCYKRLTKLWMDESVMATGYWNQSNTVLIDDSIEKARSEPYNAITIPEFMGNLKEKPVVLKLVQEYLDILARQADISSYIKLHPFKADATAETRPTTADEERQANTATNPDEIDLESPGKEAHEESAHPVASSSSVGHDW</sequence>
<dbReference type="GO" id="GO:0005744">
    <property type="term" value="C:TIM23 mitochondrial import inner membrane translocase complex"/>
    <property type="evidence" value="ECO:0007669"/>
    <property type="project" value="UniProtKB-UniRule"/>
</dbReference>
<dbReference type="Pfam" id="PF03031">
    <property type="entry name" value="NIF"/>
    <property type="match status" value="1"/>
</dbReference>
<feature type="compositionally biased region" description="Basic and acidic residues" evidence="2">
    <location>
        <begin position="534"/>
        <end position="548"/>
    </location>
</feature>
<comment type="function">
    <text evidence="1">Essential component of the TIM23 complex, a complex that mediates the translocation of transit peptide-containing proteins across the mitochondrial inner membrane.</text>
</comment>
<proteinExistence type="inferred from homology"/>
<dbReference type="InterPro" id="IPR004274">
    <property type="entry name" value="FCP1_dom"/>
</dbReference>
<dbReference type="PROSITE" id="PS50969">
    <property type="entry name" value="FCP1"/>
    <property type="match status" value="1"/>
</dbReference>
<feature type="compositionally biased region" description="Basic and acidic residues" evidence="2">
    <location>
        <begin position="88"/>
        <end position="107"/>
    </location>
</feature>
<keyword evidence="5" id="KW-1185">Reference proteome</keyword>
<feature type="region of interest" description="Disordered" evidence="2">
    <location>
        <begin position="534"/>
        <end position="585"/>
    </location>
</feature>
<feature type="compositionally biased region" description="Pro residues" evidence="2">
    <location>
        <begin position="193"/>
        <end position="203"/>
    </location>
</feature>